<feature type="signal peptide" evidence="2">
    <location>
        <begin position="1"/>
        <end position="22"/>
    </location>
</feature>
<evidence type="ECO:0000256" key="2">
    <source>
        <dbReference type="SAM" id="SignalP"/>
    </source>
</evidence>
<dbReference type="AlphaFoldDB" id="A0A371BB76"/>
<protein>
    <submittedName>
        <fullName evidence="3">Uncharacterized protein</fullName>
    </submittedName>
</protein>
<dbReference type="Proteomes" id="UP000263993">
    <property type="component" value="Unassembled WGS sequence"/>
</dbReference>
<organism evidence="3 4">
    <name type="scientific">Undibacter mobilis</name>
    <dbReference type="NCBI Taxonomy" id="2292256"/>
    <lineage>
        <taxon>Bacteria</taxon>
        <taxon>Pseudomonadati</taxon>
        <taxon>Pseudomonadota</taxon>
        <taxon>Alphaproteobacteria</taxon>
        <taxon>Hyphomicrobiales</taxon>
        <taxon>Nitrobacteraceae</taxon>
        <taxon>Undibacter</taxon>
    </lineage>
</organism>
<accession>A0A371BB76</accession>
<evidence type="ECO:0000313" key="4">
    <source>
        <dbReference type="Proteomes" id="UP000263993"/>
    </source>
</evidence>
<comment type="caution">
    <text evidence="3">The sequence shown here is derived from an EMBL/GenBank/DDBJ whole genome shotgun (WGS) entry which is preliminary data.</text>
</comment>
<name>A0A371BB76_9BRAD</name>
<proteinExistence type="predicted"/>
<dbReference type="OrthoDB" id="8451484at2"/>
<feature type="region of interest" description="Disordered" evidence="1">
    <location>
        <begin position="54"/>
        <end position="73"/>
    </location>
</feature>
<evidence type="ECO:0000313" key="3">
    <source>
        <dbReference type="EMBL" id="RDV04757.1"/>
    </source>
</evidence>
<sequence length="105" mass="12067">MRAVYFAAALLISGFAMSAASAAPAAPVTGVSQQHVPVIDVQYRQDYQYRHDDRRHYRRHVAPPPRYRAGHRYGSAPRGWHRYDRRPGDWSRRGCVMVGPVWFCP</sequence>
<reference evidence="4" key="1">
    <citation type="submission" date="2018-08" db="EMBL/GenBank/DDBJ databases">
        <authorList>
            <person name="Kim S.-J."/>
            <person name="Jung G.-Y."/>
        </authorList>
    </citation>
    <scope>NUCLEOTIDE SEQUENCE [LARGE SCALE GENOMIC DNA]</scope>
    <source>
        <strain evidence="4">GY_H</strain>
    </source>
</reference>
<evidence type="ECO:0000256" key="1">
    <source>
        <dbReference type="SAM" id="MobiDB-lite"/>
    </source>
</evidence>
<dbReference type="EMBL" id="QRGO01000001">
    <property type="protein sequence ID" value="RDV04757.1"/>
    <property type="molecule type" value="Genomic_DNA"/>
</dbReference>
<keyword evidence="2" id="KW-0732">Signal</keyword>
<keyword evidence="4" id="KW-1185">Reference proteome</keyword>
<feature type="chain" id="PRO_5016984967" evidence="2">
    <location>
        <begin position="23"/>
        <end position="105"/>
    </location>
</feature>
<gene>
    <name evidence="3" type="ORF">DXH78_09390</name>
</gene>